<evidence type="ECO:0000313" key="3">
    <source>
        <dbReference type="EMBL" id="SDX37730.1"/>
    </source>
</evidence>
<protein>
    <submittedName>
        <fullName evidence="3">Uncharacterized conserved protein</fullName>
    </submittedName>
</protein>
<organism evidence="3 4">
    <name type="scientific">Hydrobacter penzbergensis</name>
    <dbReference type="NCBI Taxonomy" id="1235997"/>
    <lineage>
        <taxon>Bacteria</taxon>
        <taxon>Pseudomonadati</taxon>
        <taxon>Bacteroidota</taxon>
        <taxon>Chitinophagia</taxon>
        <taxon>Chitinophagales</taxon>
        <taxon>Chitinophagaceae</taxon>
        <taxon>Hydrobacter</taxon>
    </lineage>
</organism>
<dbReference type="Pfam" id="PF13449">
    <property type="entry name" value="Phytase-like"/>
    <property type="match status" value="1"/>
</dbReference>
<dbReference type="Proteomes" id="UP000198711">
    <property type="component" value="Unassembled WGS sequence"/>
</dbReference>
<dbReference type="InterPro" id="IPR027372">
    <property type="entry name" value="Phytase-like_dom"/>
</dbReference>
<evidence type="ECO:0000313" key="4">
    <source>
        <dbReference type="Proteomes" id="UP000198711"/>
    </source>
</evidence>
<dbReference type="EMBL" id="FNNO01000014">
    <property type="protein sequence ID" value="SDX37730.1"/>
    <property type="molecule type" value="Genomic_DNA"/>
</dbReference>
<dbReference type="RefSeq" id="WP_092725765.1">
    <property type="nucleotide sequence ID" value="NZ_FNNO01000014.1"/>
</dbReference>
<feature type="signal peptide" evidence="1">
    <location>
        <begin position="1"/>
        <end position="21"/>
    </location>
</feature>
<accession>A0A8X8IHI0</accession>
<keyword evidence="4" id="KW-1185">Reference proteome</keyword>
<feature type="domain" description="Phytase-like" evidence="2">
    <location>
        <begin position="49"/>
        <end position="364"/>
    </location>
</feature>
<dbReference type="PROSITE" id="PS51257">
    <property type="entry name" value="PROKAR_LIPOPROTEIN"/>
    <property type="match status" value="1"/>
</dbReference>
<dbReference type="PANTHER" id="PTHR37957:SF1">
    <property type="entry name" value="PHYTASE-LIKE DOMAIN-CONTAINING PROTEIN"/>
    <property type="match status" value="1"/>
</dbReference>
<gene>
    <name evidence="3" type="ORF">SAMN05444410_11482</name>
</gene>
<keyword evidence="1" id="KW-0732">Signal</keyword>
<dbReference type="PANTHER" id="PTHR37957">
    <property type="entry name" value="BLR7070 PROTEIN"/>
    <property type="match status" value="1"/>
</dbReference>
<dbReference type="AlphaFoldDB" id="A0A8X8IHI0"/>
<sequence length="379" mass="42875">MRKSIGLIVLTGMMTACSAQTHTTPITPISALKLLAVQEIPYDARFKGTTVGGLSGIDYDSTQQSYYLISDDRSALQPARFYTMKVYLNNQGFDSLRITDVVTLRQPDGYPFPNTQQDPAHTPDPEALRYDPVRKQMVWTSEGERIVSNKDTVLENPSIHFIEPDGKFIDSIPLPRNLWMHATEKGPRRNGVLEGITYANGYKTLYVSLEEPRYEDGERADIRPNDAWVRIYRFNRESLRNTAQYAYKLEPIAYPAFPADAFKINGIPDILSAGGTRLLVMERSFSTGRMPCTIKIFLTDCSKAEDISKVNSLKRKPPTRPLQKKLLLNMDDLGIYVDNVEGMTFGPTLPNGHRTLLMVSDNNFSQLEKTQLFLFEVMP</sequence>
<comment type="caution">
    <text evidence="3">The sequence shown here is derived from an EMBL/GenBank/DDBJ whole genome shotgun (WGS) entry which is preliminary data.</text>
</comment>
<feature type="chain" id="PRO_5036492571" evidence="1">
    <location>
        <begin position="22"/>
        <end position="379"/>
    </location>
</feature>
<name>A0A8X8IHI0_9BACT</name>
<evidence type="ECO:0000256" key="1">
    <source>
        <dbReference type="SAM" id="SignalP"/>
    </source>
</evidence>
<proteinExistence type="predicted"/>
<evidence type="ECO:0000259" key="2">
    <source>
        <dbReference type="Pfam" id="PF13449"/>
    </source>
</evidence>
<reference evidence="3 4" key="1">
    <citation type="submission" date="2016-10" db="EMBL/GenBank/DDBJ databases">
        <authorList>
            <person name="Varghese N."/>
            <person name="Submissions S."/>
        </authorList>
    </citation>
    <scope>NUCLEOTIDE SEQUENCE [LARGE SCALE GENOMIC DNA]</scope>
    <source>
        <strain evidence="3 4">DSM 25353</strain>
    </source>
</reference>